<feature type="non-terminal residue" evidence="14">
    <location>
        <position position="1"/>
    </location>
</feature>
<feature type="transmembrane region" description="Helical" evidence="13">
    <location>
        <begin position="155"/>
        <end position="176"/>
    </location>
</feature>
<feature type="transmembrane region" description="Helical" evidence="13">
    <location>
        <begin position="129"/>
        <end position="149"/>
    </location>
</feature>
<dbReference type="GO" id="GO:0004930">
    <property type="term" value="F:G protein-coupled receptor activity"/>
    <property type="evidence" value="ECO:0007669"/>
    <property type="project" value="UniProtKB-KW"/>
</dbReference>
<keyword evidence="4 12" id="KW-0716">Sensory transduction</keyword>
<comment type="similarity">
    <text evidence="2 11">Belongs to the G-protein coupled receptor T2R family.</text>
</comment>
<feature type="non-terminal residue" evidence="14">
    <location>
        <position position="264"/>
    </location>
</feature>
<organism evidence="14 15">
    <name type="scientific">Colius striatus</name>
    <name type="common">Speckled mousebird</name>
    <dbReference type="NCBI Taxonomy" id="57412"/>
    <lineage>
        <taxon>Eukaryota</taxon>
        <taxon>Metazoa</taxon>
        <taxon>Chordata</taxon>
        <taxon>Craniata</taxon>
        <taxon>Vertebrata</taxon>
        <taxon>Euteleostomi</taxon>
        <taxon>Archelosauria</taxon>
        <taxon>Archosauria</taxon>
        <taxon>Dinosauria</taxon>
        <taxon>Saurischia</taxon>
        <taxon>Theropoda</taxon>
        <taxon>Coelurosauria</taxon>
        <taxon>Aves</taxon>
        <taxon>Neognathae</taxon>
        <taxon>Neoaves</taxon>
        <taxon>Telluraves</taxon>
        <taxon>Coraciimorphae</taxon>
        <taxon>Coliiformes</taxon>
        <taxon>Coliidae</taxon>
        <taxon>Colius</taxon>
    </lineage>
</organism>
<keyword evidence="6 13" id="KW-1133">Transmembrane helix</keyword>
<evidence type="ECO:0000256" key="7">
    <source>
        <dbReference type="ARBA" id="ARBA00023040"/>
    </source>
</evidence>
<dbReference type="AlphaFoldDB" id="A0A091KIH2"/>
<evidence type="ECO:0000256" key="13">
    <source>
        <dbReference type="SAM" id="Phobius"/>
    </source>
</evidence>
<protein>
    <recommendedName>
        <fullName evidence="12">Taste receptor type 2</fullName>
    </recommendedName>
</protein>
<evidence type="ECO:0000256" key="5">
    <source>
        <dbReference type="ARBA" id="ARBA00022692"/>
    </source>
</evidence>
<evidence type="ECO:0000256" key="3">
    <source>
        <dbReference type="ARBA" id="ARBA00022480"/>
    </source>
</evidence>
<reference evidence="14 15" key="1">
    <citation type="submission" date="2014-04" db="EMBL/GenBank/DDBJ databases">
        <title>Genome evolution of avian class.</title>
        <authorList>
            <person name="Zhang G."/>
            <person name="Li C."/>
        </authorList>
    </citation>
    <scope>NUCLEOTIDE SEQUENCE [LARGE SCALE GENOMIC DNA]</scope>
    <source>
        <strain evidence="14">BGI_N325</strain>
    </source>
</reference>
<keyword evidence="7 12" id="KW-0297">G-protein coupled receptor</keyword>
<evidence type="ECO:0000256" key="9">
    <source>
        <dbReference type="ARBA" id="ARBA00023170"/>
    </source>
</evidence>
<feature type="transmembrane region" description="Helical" evidence="13">
    <location>
        <begin position="230"/>
        <end position="252"/>
    </location>
</feature>
<evidence type="ECO:0000256" key="1">
    <source>
        <dbReference type="ARBA" id="ARBA00004141"/>
    </source>
</evidence>
<evidence type="ECO:0000256" key="12">
    <source>
        <dbReference type="RuleBase" id="RU004424"/>
    </source>
</evidence>
<name>A0A091KIH2_COLST</name>
<feature type="transmembrane region" description="Helical" evidence="13">
    <location>
        <begin position="48"/>
        <end position="71"/>
    </location>
</feature>
<dbReference type="EMBL" id="KK529540">
    <property type="protein sequence ID" value="KFP27599.1"/>
    <property type="molecule type" value="Genomic_DNA"/>
</dbReference>
<accession>A0A091KIH2</accession>
<evidence type="ECO:0000256" key="11">
    <source>
        <dbReference type="RuleBase" id="RU004423"/>
    </source>
</evidence>
<dbReference type="GO" id="GO:0016020">
    <property type="term" value="C:membrane"/>
    <property type="evidence" value="ECO:0007669"/>
    <property type="project" value="UniProtKB-SubCell"/>
</dbReference>
<keyword evidence="10 12" id="KW-0807">Transducer</keyword>
<evidence type="ECO:0000256" key="8">
    <source>
        <dbReference type="ARBA" id="ARBA00023136"/>
    </source>
</evidence>
<dbReference type="GO" id="GO:0033038">
    <property type="term" value="F:bitter taste receptor activity"/>
    <property type="evidence" value="ECO:0007669"/>
    <property type="project" value="InterPro"/>
</dbReference>
<evidence type="ECO:0000256" key="4">
    <source>
        <dbReference type="ARBA" id="ARBA00022606"/>
    </source>
</evidence>
<dbReference type="PANTHER" id="PTHR11394:SF47">
    <property type="entry name" value="TASTE RECEPTOR TYPE 2 MEMBER 40"/>
    <property type="match status" value="1"/>
</dbReference>
<keyword evidence="9 12" id="KW-0675">Receptor</keyword>
<evidence type="ECO:0000256" key="2">
    <source>
        <dbReference type="ARBA" id="ARBA00007376"/>
    </source>
</evidence>
<evidence type="ECO:0000256" key="6">
    <source>
        <dbReference type="ARBA" id="ARBA00022989"/>
    </source>
</evidence>
<gene>
    <name evidence="14" type="ORF">N325_08024</name>
</gene>
<keyword evidence="15" id="KW-1185">Reference proteome</keyword>
<evidence type="ECO:0000313" key="15">
    <source>
        <dbReference type="Proteomes" id="UP000053615"/>
    </source>
</evidence>
<dbReference type="Pfam" id="PF05296">
    <property type="entry name" value="TAS2R"/>
    <property type="match status" value="2"/>
</dbReference>
<evidence type="ECO:0000313" key="14">
    <source>
        <dbReference type="EMBL" id="KFP27599.1"/>
    </source>
</evidence>
<proteinExistence type="inferred from homology"/>
<dbReference type="Proteomes" id="UP000053615">
    <property type="component" value="Unassembled WGS sequence"/>
</dbReference>
<dbReference type="PANTHER" id="PTHR11394">
    <property type="entry name" value="TASTE RECEPTOR TYPE 2"/>
    <property type="match status" value="1"/>
</dbReference>
<keyword evidence="3 12" id="KW-0919">Taste</keyword>
<keyword evidence="5 12" id="KW-0812">Transmembrane</keyword>
<comment type="subcellular location">
    <subcellularLocation>
        <location evidence="1 12">Membrane</location>
        <topology evidence="1 12">Multi-pass membrane protein</topology>
    </subcellularLocation>
</comment>
<dbReference type="InterPro" id="IPR007960">
    <property type="entry name" value="TAS2R"/>
</dbReference>
<sequence length="264" mass="30467">NATSFHVMTMTIITLQAFSGMWINAFIVSVLCIAWIKKRTFNSNEKILLFLGCSRFMHICIAWVFSFIAIIHPCSICIHPTFQILTSVQSFFNSLNLWVSACLCLFYCIKIANFRHVFFIYLKVKIDRIMPWLLLSSVLLSLVFSTLIYDIIDKVQFAAAFMAVIFSAPLLLHSLWTHNRKMQTNSVKDLSMDAHIKAMKSILSFFFIYTINFVCLVLTLIYSTKKENPVAFLALVYPYFFSTVHSLILIFSNPKMEKTLLKTL</sequence>
<keyword evidence="8 12" id="KW-0472">Membrane</keyword>
<evidence type="ECO:0000256" key="10">
    <source>
        <dbReference type="ARBA" id="ARBA00023224"/>
    </source>
</evidence>
<feature type="transmembrane region" description="Helical" evidence="13">
    <location>
        <begin position="91"/>
        <end position="109"/>
    </location>
</feature>
<feature type="transmembrane region" description="Helical" evidence="13">
    <location>
        <begin position="12"/>
        <end position="36"/>
    </location>
</feature>
<feature type="transmembrane region" description="Helical" evidence="13">
    <location>
        <begin position="202"/>
        <end position="224"/>
    </location>
</feature>